<dbReference type="Proteomes" id="UP000240418">
    <property type="component" value="Unassembled WGS sequence"/>
</dbReference>
<dbReference type="OrthoDB" id="9943105at2"/>
<reference evidence="3 4" key="1">
    <citation type="submission" date="2018-03" db="EMBL/GenBank/DDBJ databases">
        <title>Genomic Encyclopedia of Archaeal and Bacterial Type Strains, Phase II (KMG-II): from individual species to whole genera.</title>
        <authorList>
            <person name="Goeker M."/>
        </authorList>
    </citation>
    <scope>NUCLEOTIDE SEQUENCE [LARGE SCALE GENOMIC DNA]</scope>
    <source>
        <strain evidence="3 4">DSM 100673</strain>
    </source>
</reference>
<feature type="chain" id="PRO_5015175430" evidence="2">
    <location>
        <begin position="19"/>
        <end position="99"/>
    </location>
</feature>
<organism evidence="3 4">
    <name type="scientific">Shimia abyssi</name>
    <dbReference type="NCBI Taxonomy" id="1662395"/>
    <lineage>
        <taxon>Bacteria</taxon>
        <taxon>Pseudomonadati</taxon>
        <taxon>Pseudomonadota</taxon>
        <taxon>Alphaproteobacteria</taxon>
        <taxon>Rhodobacterales</taxon>
        <taxon>Roseobacteraceae</taxon>
    </lineage>
</organism>
<gene>
    <name evidence="3" type="ORF">CLV88_103169</name>
</gene>
<feature type="compositionally biased region" description="Low complexity" evidence="1">
    <location>
        <begin position="43"/>
        <end position="56"/>
    </location>
</feature>
<evidence type="ECO:0000313" key="3">
    <source>
        <dbReference type="EMBL" id="PSL20522.1"/>
    </source>
</evidence>
<sequence length="99" mass="10102">MKHLAAAALIILPTLTFAAPQNNNTPADTIHPNIHSKVGRGDGTNANPNGANQNGGNIHGIANNPGKSGSNPNDDGVKGQANELETMHGGIGDYNKNAD</sequence>
<feature type="signal peptide" evidence="2">
    <location>
        <begin position="1"/>
        <end position="18"/>
    </location>
</feature>
<keyword evidence="2" id="KW-0732">Signal</keyword>
<evidence type="ECO:0000256" key="1">
    <source>
        <dbReference type="SAM" id="MobiDB-lite"/>
    </source>
</evidence>
<feature type="region of interest" description="Disordered" evidence="1">
    <location>
        <begin position="19"/>
        <end position="99"/>
    </location>
</feature>
<protein>
    <submittedName>
        <fullName evidence="3">Uncharacterized protein</fullName>
    </submittedName>
</protein>
<proteinExistence type="predicted"/>
<dbReference type="RefSeq" id="WP_106607745.1">
    <property type="nucleotide sequence ID" value="NZ_PYGJ01000003.1"/>
</dbReference>
<dbReference type="AlphaFoldDB" id="A0A2P8FFN3"/>
<name>A0A2P8FFN3_9RHOB</name>
<dbReference type="EMBL" id="PYGJ01000003">
    <property type="protein sequence ID" value="PSL20522.1"/>
    <property type="molecule type" value="Genomic_DNA"/>
</dbReference>
<comment type="caution">
    <text evidence="3">The sequence shown here is derived from an EMBL/GenBank/DDBJ whole genome shotgun (WGS) entry which is preliminary data.</text>
</comment>
<accession>A0A2P8FFN3</accession>
<evidence type="ECO:0000256" key="2">
    <source>
        <dbReference type="SAM" id="SignalP"/>
    </source>
</evidence>
<keyword evidence="4" id="KW-1185">Reference proteome</keyword>
<evidence type="ECO:0000313" key="4">
    <source>
        <dbReference type="Proteomes" id="UP000240418"/>
    </source>
</evidence>